<reference evidence="1" key="1">
    <citation type="submission" date="2020-09" db="EMBL/GenBank/DDBJ databases">
        <title>Secondary metabolite and genome analysis of marine Streptomyces chumphonensis KK1-2T.</title>
        <authorList>
            <person name="Phongsopitanun W."/>
            <person name="Kanchanasin P."/>
            <person name="Pittayakhajonwut P."/>
            <person name="Suwanborirux K."/>
            <person name="Tanasupawat S."/>
        </authorList>
    </citation>
    <scope>NUCLEOTIDE SEQUENCE</scope>
    <source>
        <strain evidence="1">KK1-2</strain>
    </source>
</reference>
<proteinExistence type="predicted"/>
<sequence length="255" mass="26602">MGADDGFGDFHTYLHAAVADAALSVGGVRHGLVLVTDRVAVVRTVGRLRAWAGPRWRAAGAGRGADAPAWCDLAGVSLLLSLQLASEADSLAHSGRGALGWTMGVAAYRRFLGGSVDPRTGEREDYDQALKRVMDEQSLRSTGRRTMPLYRKLTSAAFAAAHVDGGAGAAVAEEAVRHYVPDRLDQVGGLPVPRGHAQDRTRVLGRLVADAGWSGDMATAGAPDRGGSARSMLASHRFDALLGLDTPNPGRAASG</sequence>
<name>A0A927F329_9ACTN</name>
<keyword evidence="2" id="KW-1185">Reference proteome</keyword>
<evidence type="ECO:0000313" key="1">
    <source>
        <dbReference type="EMBL" id="MBD3933289.1"/>
    </source>
</evidence>
<protein>
    <submittedName>
        <fullName evidence="1">Uncharacterized protein</fullName>
    </submittedName>
</protein>
<dbReference type="AlphaFoldDB" id="A0A927F329"/>
<dbReference type="RefSeq" id="WP_191210586.1">
    <property type="nucleotide sequence ID" value="NZ_BAABKL010000050.1"/>
</dbReference>
<gene>
    <name evidence="1" type="ORF">IF129_17240</name>
</gene>
<dbReference type="EMBL" id="JACXYU010000009">
    <property type="protein sequence ID" value="MBD3933289.1"/>
    <property type="molecule type" value="Genomic_DNA"/>
</dbReference>
<comment type="caution">
    <text evidence="1">The sequence shown here is derived from an EMBL/GenBank/DDBJ whole genome shotgun (WGS) entry which is preliminary data.</text>
</comment>
<evidence type="ECO:0000313" key="2">
    <source>
        <dbReference type="Proteomes" id="UP000632289"/>
    </source>
</evidence>
<accession>A0A927F329</accession>
<organism evidence="1 2">
    <name type="scientific">Streptomyces chumphonensis</name>
    <dbReference type="NCBI Taxonomy" id="1214925"/>
    <lineage>
        <taxon>Bacteria</taxon>
        <taxon>Bacillati</taxon>
        <taxon>Actinomycetota</taxon>
        <taxon>Actinomycetes</taxon>
        <taxon>Kitasatosporales</taxon>
        <taxon>Streptomycetaceae</taxon>
        <taxon>Streptomyces</taxon>
    </lineage>
</organism>
<dbReference type="Proteomes" id="UP000632289">
    <property type="component" value="Unassembled WGS sequence"/>
</dbReference>